<dbReference type="PANTHER" id="PTHR33677">
    <property type="entry name" value="TRANSCRIPTIONAL REPRESSOR FRMR-RELATED"/>
    <property type="match status" value="1"/>
</dbReference>
<organism evidence="1">
    <name type="scientific">Acetithermum autotrophicum</name>
    <dbReference type="NCBI Taxonomy" id="1446466"/>
    <lineage>
        <taxon>Bacteria</taxon>
        <taxon>Candidatus Bipolaricaulota</taxon>
        <taxon>Candidatus Acetithermum</taxon>
    </lineage>
</organism>
<dbReference type="Pfam" id="PF02583">
    <property type="entry name" value="Trns_repr_metal"/>
    <property type="match status" value="1"/>
</dbReference>
<dbReference type="PANTHER" id="PTHR33677:SF5">
    <property type="entry name" value="TRANSCRIPTIONAL REPRESSOR FRMR"/>
    <property type="match status" value="1"/>
</dbReference>
<reference evidence="1" key="2">
    <citation type="journal article" date="2012" name="PLoS ONE">
        <title>A Deeply Branching Thermophilic Bacterium with an Ancient Acetyl-CoA Pathway Dominates a Subsurface Ecosystem.</title>
        <authorList>
            <person name="Takami H."/>
            <person name="Noguchi H."/>
            <person name="Takaki Y."/>
            <person name="Uchiyama I."/>
            <person name="Toyoda A."/>
            <person name="Nishi S."/>
            <person name="Chee G.-J."/>
            <person name="Arai W."/>
            <person name="Nunoura T."/>
            <person name="Itoh T."/>
            <person name="Hattori M."/>
            <person name="Takai K."/>
        </authorList>
    </citation>
    <scope>NUCLEOTIDE SEQUENCE</scope>
</reference>
<dbReference type="CDD" id="cd10148">
    <property type="entry name" value="CsoR-like_DUF156"/>
    <property type="match status" value="1"/>
</dbReference>
<dbReference type="GO" id="GO:0003677">
    <property type="term" value="F:DNA binding"/>
    <property type="evidence" value="ECO:0007669"/>
    <property type="project" value="InterPro"/>
</dbReference>
<dbReference type="GO" id="GO:0046872">
    <property type="term" value="F:metal ion binding"/>
    <property type="evidence" value="ECO:0007669"/>
    <property type="project" value="InterPro"/>
</dbReference>
<dbReference type="Gene3D" id="1.20.58.1000">
    <property type="entry name" value="Metal-sensitive repressor, helix protomer"/>
    <property type="match status" value="1"/>
</dbReference>
<name>H5SQT7_ACEAU</name>
<proteinExistence type="predicted"/>
<dbReference type="InterPro" id="IPR038390">
    <property type="entry name" value="Metal_Tscrpt_repr_sf"/>
</dbReference>
<evidence type="ECO:0000313" key="1">
    <source>
        <dbReference type="EMBL" id="BAL58454.1"/>
    </source>
</evidence>
<sequence>MSSTTKELKIVSPEDKRELAARLARIEGQIRAIREMIEQEESCELVAQQLAAAREALNKAFSELIARTIERTCLSEKMSEPAAREKLLAMVRILTRYT</sequence>
<gene>
    <name evidence="1" type="ORF">HGMM_OP2C004</name>
</gene>
<dbReference type="AlphaFoldDB" id="H5SQT7"/>
<reference evidence="1" key="1">
    <citation type="journal article" date="2005" name="Environ. Microbiol.">
        <title>Genetic and functional properties of uncultivated thermophilic crenarchaeotes from a subsurface gold mine as revealed by analysis of genome fragments.</title>
        <authorList>
            <person name="Nunoura T."/>
            <person name="Hirayama H."/>
            <person name="Takami H."/>
            <person name="Oida H."/>
            <person name="Nishi S."/>
            <person name="Shimamura S."/>
            <person name="Suzuki Y."/>
            <person name="Inagaki F."/>
            <person name="Takai K."/>
            <person name="Nealson K.H."/>
            <person name="Horikoshi K."/>
        </authorList>
    </citation>
    <scope>NUCLEOTIDE SEQUENCE</scope>
</reference>
<dbReference type="InterPro" id="IPR003735">
    <property type="entry name" value="Metal_Tscrpt_repr"/>
</dbReference>
<accession>H5SQT7</accession>
<dbReference type="GO" id="GO:0045892">
    <property type="term" value="P:negative regulation of DNA-templated transcription"/>
    <property type="evidence" value="ECO:0007669"/>
    <property type="project" value="UniProtKB-ARBA"/>
</dbReference>
<protein>
    <submittedName>
        <fullName evidence="1">Hypothetical conserved protein</fullName>
    </submittedName>
</protein>
<dbReference type="EMBL" id="AP011801">
    <property type="protein sequence ID" value="BAL58454.1"/>
    <property type="molecule type" value="Genomic_DNA"/>
</dbReference>